<gene>
    <name evidence="1" type="ORF">AB205_0051330</name>
</gene>
<dbReference type="OrthoDB" id="2161974at2759"/>
<protein>
    <submittedName>
        <fullName evidence="1">Uncharacterized protein</fullName>
    </submittedName>
</protein>
<organism evidence="1 2">
    <name type="scientific">Aquarana catesbeiana</name>
    <name type="common">American bullfrog</name>
    <name type="synonym">Rana catesbeiana</name>
    <dbReference type="NCBI Taxonomy" id="8400"/>
    <lineage>
        <taxon>Eukaryota</taxon>
        <taxon>Metazoa</taxon>
        <taxon>Chordata</taxon>
        <taxon>Craniata</taxon>
        <taxon>Vertebrata</taxon>
        <taxon>Euteleostomi</taxon>
        <taxon>Amphibia</taxon>
        <taxon>Batrachia</taxon>
        <taxon>Anura</taxon>
        <taxon>Neobatrachia</taxon>
        <taxon>Ranoidea</taxon>
        <taxon>Ranidae</taxon>
        <taxon>Aquarana</taxon>
    </lineage>
</organism>
<evidence type="ECO:0000313" key="1">
    <source>
        <dbReference type="EMBL" id="PIO31374.1"/>
    </source>
</evidence>
<name>A0A2G9RU46_AQUCT</name>
<reference evidence="2" key="1">
    <citation type="journal article" date="2017" name="Nat. Commun.">
        <title>The North American bullfrog draft genome provides insight into hormonal regulation of long noncoding RNA.</title>
        <authorList>
            <person name="Hammond S.A."/>
            <person name="Warren R.L."/>
            <person name="Vandervalk B.P."/>
            <person name="Kucuk E."/>
            <person name="Khan H."/>
            <person name="Gibb E.A."/>
            <person name="Pandoh P."/>
            <person name="Kirk H."/>
            <person name="Zhao Y."/>
            <person name="Jones M."/>
            <person name="Mungall A.J."/>
            <person name="Coope R."/>
            <person name="Pleasance S."/>
            <person name="Moore R.A."/>
            <person name="Holt R.A."/>
            <person name="Round J.M."/>
            <person name="Ohora S."/>
            <person name="Walle B.V."/>
            <person name="Veldhoen N."/>
            <person name="Helbing C.C."/>
            <person name="Birol I."/>
        </authorList>
    </citation>
    <scope>NUCLEOTIDE SEQUENCE [LARGE SCALE GENOMIC DNA]</scope>
</reference>
<accession>A0A2G9RU46</accession>
<sequence>MQSEQIRKLRRELESSQEKVATLTTQLSANVSAGAQCN</sequence>
<dbReference type="Proteomes" id="UP000228934">
    <property type="component" value="Unassembled WGS sequence"/>
</dbReference>
<proteinExistence type="predicted"/>
<feature type="non-terminal residue" evidence="1">
    <location>
        <position position="38"/>
    </location>
</feature>
<dbReference type="EMBL" id="KV931127">
    <property type="protein sequence ID" value="PIO31374.1"/>
    <property type="molecule type" value="Genomic_DNA"/>
</dbReference>
<keyword evidence="2" id="KW-1185">Reference proteome</keyword>
<dbReference type="AlphaFoldDB" id="A0A2G9RU46"/>
<evidence type="ECO:0000313" key="2">
    <source>
        <dbReference type="Proteomes" id="UP000228934"/>
    </source>
</evidence>